<dbReference type="PANTHER" id="PTHR38435">
    <property type="match status" value="1"/>
</dbReference>
<dbReference type="STRING" id="319653.SAMN04487973_12112"/>
<sequence length="356" mass="41105">MLGFSIYLDTEIDDQTKRYIELMKQNGFEGVFSSVHIPEDDASKYVERLKKLGEYCKAEKLKLTVDLDLKGLENLNVTIHNAKKLLQMGISALRLDDGFTNAEIAELSHQLPVALNASTINENDVKQLIDNQANFEHMEAWHNYYPRPETGLDTRWFKTKNVWLKAHHFTVMAFVPGDAKMRGPIFAGLPTIENHRHENSLVAADELINEFEVDKVFIGDPRISNQLMSQFQNFYSQNTLQLHVQTKYTKLFGKVWHNRPEVAQDVVRLVESRKQNQLTKLEIEPENQKIREFGAITIDNQEYGRYQGEIQICKVSLPKDKRVNVIGQISKKDLKLLALVRENTGIEFLMSKEETR</sequence>
<evidence type="ECO:0000313" key="6">
    <source>
        <dbReference type="Proteomes" id="UP000182818"/>
    </source>
</evidence>
<evidence type="ECO:0000259" key="1">
    <source>
        <dbReference type="Pfam" id="PF05913"/>
    </source>
</evidence>
<gene>
    <name evidence="3" type="ORF">IV87_GL001033</name>
    <name evidence="4" type="ORF">SAMN04487973_12112</name>
</gene>
<dbReference type="InterPro" id="IPR008589">
    <property type="entry name" value="MupG"/>
</dbReference>
<dbReference type="InterPro" id="IPR029000">
    <property type="entry name" value="Cyclophilin-like_dom_sf"/>
</dbReference>
<dbReference type="Gene3D" id="3.20.20.70">
    <property type="entry name" value="Aldolase class I"/>
    <property type="match status" value="1"/>
</dbReference>
<feature type="domain" description="6-phospho-N-acetylmuramidase N-terminal" evidence="2">
    <location>
        <begin position="2"/>
        <end position="232"/>
    </location>
</feature>
<dbReference type="PANTHER" id="PTHR38435:SF2">
    <property type="entry name" value="DUF871 DOMAIN-CONTAINING PROTEIN"/>
    <property type="match status" value="1"/>
</dbReference>
<evidence type="ECO:0000313" key="4">
    <source>
        <dbReference type="EMBL" id="SER85536.1"/>
    </source>
</evidence>
<dbReference type="Gene3D" id="2.40.100.10">
    <property type="entry name" value="Cyclophilin-like"/>
    <property type="match status" value="1"/>
</dbReference>
<dbReference type="RefSeq" id="WP_074693955.1">
    <property type="nucleotide sequence ID" value="NZ_BJYP01000039.1"/>
</dbReference>
<dbReference type="Pfam" id="PF05913">
    <property type="entry name" value="MupG_C"/>
    <property type="match status" value="1"/>
</dbReference>
<dbReference type="Proteomes" id="UP000182818">
    <property type="component" value="Unassembled WGS sequence"/>
</dbReference>
<dbReference type="EMBL" id="JQBY01000022">
    <property type="protein sequence ID" value="KRN81668.1"/>
    <property type="molecule type" value="Genomic_DNA"/>
</dbReference>
<feature type="domain" description="6-phospho-N-acetylmuramidase C-terminal" evidence="1">
    <location>
        <begin position="243"/>
        <end position="348"/>
    </location>
</feature>
<dbReference type="InterPro" id="IPR017853">
    <property type="entry name" value="GH"/>
</dbReference>
<keyword evidence="6" id="KW-1185">Reference proteome</keyword>
<dbReference type="EMBL" id="FOGK01000021">
    <property type="protein sequence ID" value="SER85536.1"/>
    <property type="molecule type" value="Genomic_DNA"/>
</dbReference>
<dbReference type="InterPro" id="IPR043894">
    <property type="entry name" value="MupG_C"/>
</dbReference>
<dbReference type="SUPFAM" id="SSF50891">
    <property type="entry name" value="Cyclophilin-like"/>
    <property type="match status" value="1"/>
</dbReference>
<evidence type="ECO:0000313" key="5">
    <source>
        <dbReference type="Proteomes" id="UP000051749"/>
    </source>
</evidence>
<dbReference type="Proteomes" id="UP000051749">
    <property type="component" value="Unassembled WGS sequence"/>
</dbReference>
<proteinExistence type="predicted"/>
<reference evidence="3 5" key="1">
    <citation type="journal article" date="2015" name="Genome Announc.">
        <title>Expanding the biotechnology potential of lactobacilli through comparative genomics of 213 strains and associated genera.</title>
        <authorList>
            <person name="Sun Z."/>
            <person name="Harris H.M."/>
            <person name="McCann A."/>
            <person name="Guo C."/>
            <person name="Argimon S."/>
            <person name="Zhang W."/>
            <person name="Yang X."/>
            <person name="Jeffery I.B."/>
            <person name="Cooney J.C."/>
            <person name="Kagawa T.F."/>
            <person name="Liu W."/>
            <person name="Song Y."/>
            <person name="Salvetti E."/>
            <person name="Wrobel A."/>
            <person name="Rasinkangas P."/>
            <person name="Parkhill J."/>
            <person name="Rea M.C."/>
            <person name="O'Sullivan O."/>
            <person name="Ritari J."/>
            <person name="Douillard F.P."/>
            <person name="Paul Ross R."/>
            <person name="Yang R."/>
            <person name="Briner A.E."/>
            <person name="Felis G.E."/>
            <person name="de Vos W.M."/>
            <person name="Barrangou R."/>
            <person name="Klaenhammer T.R."/>
            <person name="Caufield P.W."/>
            <person name="Cui Y."/>
            <person name="Zhang H."/>
            <person name="O'Toole P.W."/>
        </authorList>
    </citation>
    <scope>NUCLEOTIDE SEQUENCE [LARGE SCALE GENOMIC DNA]</scope>
    <source>
        <strain evidence="3 5">DSM 22301</strain>
    </source>
</reference>
<name>A0A0R2K631_9LACO</name>
<evidence type="ECO:0000259" key="2">
    <source>
        <dbReference type="Pfam" id="PF19200"/>
    </source>
</evidence>
<evidence type="ECO:0000313" key="3">
    <source>
        <dbReference type="EMBL" id="KRN81668.1"/>
    </source>
</evidence>
<dbReference type="OrthoDB" id="5809921at2"/>
<protein>
    <submittedName>
        <fullName evidence="3">Outer surface protein</fullName>
    </submittedName>
</protein>
<organism evidence="3 5">
    <name type="scientific">Pediococcus ethanolidurans</name>
    <dbReference type="NCBI Taxonomy" id="319653"/>
    <lineage>
        <taxon>Bacteria</taxon>
        <taxon>Bacillati</taxon>
        <taxon>Bacillota</taxon>
        <taxon>Bacilli</taxon>
        <taxon>Lactobacillales</taxon>
        <taxon>Lactobacillaceae</taxon>
        <taxon>Pediococcus</taxon>
    </lineage>
</organism>
<dbReference type="InterPro" id="IPR013785">
    <property type="entry name" value="Aldolase_TIM"/>
</dbReference>
<dbReference type="SUPFAM" id="SSF51445">
    <property type="entry name" value="(Trans)glycosidases"/>
    <property type="match status" value="1"/>
</dbReference>
<dbReference type="PATRIC" id="fig|319653.3.peg.1046"/>
<reference evidence="4 6" key="2">
    <citation type="submission" date="2016-10" db="EMBL/GenBank/DDBJ databases">
        <authorList>
            <person name="Varghese N."/>
            <person name="Submissions S."/>
        </authorList>
    </citation>
    <scope>NUCLEOTIDE SEQUENCE [LARGE SCALE GENOMIC DNA]</scope>
    <source>
        <strain evidence="4 6">CGMCC 1.3889</strain>
    </source>
</reference>
<dbReference type="InterPro" id="IPR043797">
    <property type="entry name" value="MupG_N"/>
</dbReference>
<accession>A0A0R2K631</accession>
<dbReference type="GeneID" id="76044229"/>
<comment type="caution">
    <text evidence="3">The sequence shown here is derived from an EMBL/GenBank/DDBJ whole genome shotgun (WGS) entry which is preliminary data.</text>
</comment>
<dbReference type="AlphaFoldDB" id="A0A0R2K631"/>
<dbReference type="Pfam" id="PF19200">
    <property type="entry name" value="MupG_N"/>
    <property type="match status" value="1"/>
</dbReference>